<keyword evidence="4 7" id="KW-1133">Transmembrane helix</keyword>
<evidence type="ECO:0000256" key="2">
    <source>
        <dbReference type="ARBA" id="ARBA00022475"/>
    </source>
</evidence>
<sequence length="650" mass="72180">MSEQQGRHSLTSITRGGQIFNNFVVMLLQVIKQYFALLLGFYILLVCVLTYVITSPSDRHYGFYHLVSSVQVSNIGNGDNFLRLDLLDGTSNRVTWRQIYTNRLMKSYSESLTFKAYLSAIVSLIPTLMVAVIIAKWMRRKGDKIAEDEHVRGIRIGSVSDIKRIVAKIEKESRQRSLFSISGVPLPPFQECSGILLTGSPGVGKSTTYRDLLLQLRALKCKAFVYDISGEFVRKFYRPGIDVILNPFDKRSASWDVWAEGKHEIAYNRIAQACIKKEDSGDPFWTIAPQLVLSALIDKVAKSCTEPSMHDLMHIILHLPDEYMANIVAGTDAASVLNMNVEKLAGSIRAIISTNLRSFKYLHGTGERFSFRDWANDNTDRWVFITARDDLKSTLTPLITVWIEMALSAILSGETNEAAGTPYRRTGAFVDELATLNPIPSLVEFVATGRKFGGFPVFGIQSNSQGVALYGKEKFEAFSDSIGTIMAFRTNGAEGAEWAARQLGKQESQQTTENASYGANSIRDAVNVNKVRKEQEVVISGEIQQLPDLDSYLRLGRGLPLVRLKIPPVSLPDVAEAFEQTLDLDDYNPADTSGLYESNGGDIDGLINHMVAQSKAHKDLQTPAEKAKDTIDLSKPVPRELSQEIDLGSI</sequence>
<proteinExistence type="predicted"/>
<feature type="domain" description="Type IV secretion system coupling protein TraD DNA-binding" evidence="8">
    <location>
        <begin position="180"/>
        <end position="567"/>
    </location>
</feature>
<gene>
    <name evidence="9" type="ORF">KAM382_24320</name>
</gene>
<dbReference type="InterPro" id="IPR019476">
    <property type="entry name" value="T4SS_TraD_DNA-bd"/>
</dbReference>
<feature type="region of interest" description="Disordered" evidence="6">
    <location>
        <begin position="618"/>
        <end position="650"/>
    </location>
</feature>
<keyword evidence="5 7" id="KW-0472">Membrane</keyword>
<reference evidence="9 10" key="1">
    <citation type="submission" date="2021-07" db="EMBL/GenBank/DDBJ databases">
        <title>Draft genome sequence of carbapenem-resistant Aeromonas spp. in Japan.</title>
        <authorList>
            <person name="Maehana S."/>
            <person name="Suzuki M."/>
            <person name="Kitasato H."/>
        </authorList>
    </citation>
    <scope>NUCLEOTIDE SEQUENCE [LARGE SCALE GENOMIC DNA]</scope>
    <source>
        <strain evidence="9 10">KAM382</strain>
    </source>
</reference>
<comment type="caution">
    <text evidence="9">The sequence shown here is derived from an EMBL/GenBank/DDBJ whole genome shotgun (WGS) entry which is preliminary data.</text>
</comment>
<dbReference type="SUPFAM" id="SSF52540">
    <property type="entry name" value="P-loop containing nucleoside triphosphate hydrolases"/>
    <property type="match status" value="1"/>
</dbReference>
<accession>A0ABD0B8D7</accession>
<evidence type="ECO:0000256" key="6">
    <source>
        <dbReference type="SAM" id="MobiDB-lite"/>
    </source>
</evidence>
<evidence type="ECO:0000259" key="8">
    <source>
        <dbReference type="Pfam" id="PF10412"/>
    </source>
</evidence>
<dbReference type="InterPro" id="IPR027417">
    <property type="entry name" value="P-loop_NTPase"/>
</dbReference>
<comment type="subcellular location">
    <subcellularLocation>
        <location evidence="1">Cell membrane</location>
        <topology evidence="1">Multi-pass membrane protein</topology>
    </subcellularLocation>
</comment>
<evidence type="ECO:0000256" key="5">
    <source>
        <dbReference type="ARBA" id="ARBA00023136"/>
    </source>
</evidence>
<dbReference type="EMBL" id="BPOP01000022">
    <property type="protein sequence ID" value="GJB92371.1"/>
    <property type="molecule type" value="Genomic_DNA"/>
</dbReference>
<dbReference type="InterPro" id="IPR051539">
    <property type="entry name" value="T4SS-coupling_protein"/>
</dbReference>
<evidence type="ECO:0000313" key="9">
    <source>
        <dbReference type="EMBL" id="GJB92371.1"/>
    </source>
</evidence>
<dbReference type="GO" id="GO:0005886">
    <property type="term" value="C:plasma membrane"/>
    <property type="evidence" value="ECO:0007669"/>
    <property type="project" value="UniProtKB-SubCell"/>
</dbReference>
<organism evidence="9 10">
    <name type="scientific">Aeromonas caviae</name>
    <name type="common">Aeromonas punctata</name>
    <dbReference type="NCBI Taxonomy" id="648"/>
    <lineage>
        <taxon>Bacteria</taxon>
        <taxon>Pseudomonadati</taxon>
        <taxon>Pseudomonadota</taxon>
        <taxon>Gammaproteobacteria</taxon>
        <taxon>Aeromonadales</taxon>
        <taxon>Aeromonadaceae</taxon>
        <taxon>Aeromonas</taxon>
    </lineage>
</organism>
<dbReference type="PANTHER" id="PTHR37937">
    <property type="entry name" value="CONJUGATIVE TRANSFER: DNA TRANSPORT"/>
    <property type="match status" value="1"/>
</dbReference>
<feature type="compositionally biased region" description="Basic and acidic residues" evidence="6">
    <location>
        <begin position="618"/>
        <end position="642"/>
    </location>
</feature>
<protein>
    <recommendedName>
        <fullName evidence="8">Type IV secretion system coupling protein TraD DNA-binding domain-containing protein</fullName>
    </recommendedName>
</protein>
<dbReference type="PANTHER" id="PTHR37937:SF1">
    <property type="entry name" value="CONJUGATIVE TRANSFER: DNA TRANSPORT"/>
    <property type="match status" value="1"/>
</dbReference>
<evidence type="ECO:0000313" key="10">
    <source>
        <dbReference type="Proteomes" id="UP000737420"/>
    </source>
</evidence>
<dbReference type="Proteomes" id="UP000737420">
    <property type="component" value="Unassembled WGS sequence"/>
</dbReference>
<dbReference type="Gene3D" id="3.40.50.300">
    <property type="entry name" value="P-loop containing nucleotide triphosphate hydrolases"/>
    <property type="match status" value="2"/>
</dbReference>
<evidence type="ECO:0000256" key="7">
    <source>
        <dbReference type="SAM" id="Phobius"/>
    </source>
</evidence>
<evidence type="ECO:0000256" key="4">
    <source>
        <dbReference type="ARBA" id="ARBA00022989"/>
    </source>
</evidence>
<keyword evidence="2" id="KW-1003">Cell membrane</keyword>
<feature type="transmembrane region" description="Helical" evidence="7">
    <location>
        <begin position="114"/>
        <end position="135"/>
    </location>
</feature>
<name>A0ABD0B8D7_AERCA</name>
<keyword evidence="3 7" id="KW-0812">Transmembrane</keyword>
<dbReference type="Pfam" id="PF10412">
    <property type="entry name" value="TrwB_AAD_bind"/>
    <property type="match status" value="1"/>
</dbReference>
<dbReference type="AlphaFoldDB" id="A0ABD0B8D7"/>
<feature type="transmembrane region" description="Helical" evidence="7">
    <location>
        <begin position="34"/>
        <end position="53"/>
    </location>
</feature>
<evidence type="ECO:0000256" key="1">
    <source>
        <dbReference type="ARBA" id="ARBA00004651"/>
    </source>
</evidence>
<evidence type="ECO:0000256" key="3">
    <source>
        <dbReference type="ARBA" id="ARBA00022692"/>
    </source>
</evidence>
<dbReference type="CDD" id="cd01127">
    <property type="entry name" value="TrwB_TraG_TraD_VirD4"/>
    <property type="match status" value="1"/>
</dbReference>
<dbReference type="RefSeq" id="WP_190284519.1">
    <property type="nucleotide sequence ID" value="NZ_AP024404.1"/>
</dbReference>